<keyword evidence="1" id="KW-0813">Transport</keyword>
<evidence type="ECO:0000256" key="3">
    <source>
        <dbReference type="ARBA" id="ARBA00022723"/>
    </source>
</evidence>
<sequence>MKTSYALGATLALLLCSPGVFAAGEEKAAPPAVAGICFGCHGGNGISMSGVWPNLAGQKEPYLIKQLKDFRSGTRKDPMMEPLTKHLTDEQITELARYFSSQAVNGGLK</sequence>
<dbReference type="GO" id="GO:0046872">
    <property type="term" value="F:metal ion binding"/>
    <property type="evidence" value="ECO:0007669"/>
    <property type="project" value="UniProtKB-KW"/>
</dbReference>
<dbReference type="PANTHER" id="PTHR33751">
    <property type="entry name" value="CBB3-TYPE CYTOCHROME C OXIDASE SUBUNIT FIXP"/>
    <property type="match status" value="1"/>
</dbReference>
<dbReference type="AlphaFoldDB" id="A0A5C8ZU39"/>
<keyword evidence="3 6" id="KW-0479">Metal-binding</keyword>
<protein>
    <submittedName>
        <fullName evidence="9">Cytochrome c</fullName>
    </submittedName>
</protein>
<evidence type="ECO:0000256" key="7">
    <source>
        <dbReference type="SAM" id="SignalP"/>
    </source>
</evidence>
<reference evidence="9 10" key="1">
    <citation type="submission" date="2019-08" db="EMBL/GenBank/DDBJ databases">
        <title>Parahaliea maris sp. nov., isolated from the surface seawater.</title>
        <authorList>
            <person name="Liu Y."/>
        </authorList>
    </citation>
    <scope>NUCLEOTIDE SEQUENCE [LARGE SCALE GENOMIC DNA]</scope>
    <source>
        <strain evidence="9 10">HSLHS9</strain>
    </source>
</reference>
<dbReference type="PANTHER" id="PTHR33751:SF9">
    <property type="entry name" value="CYTOCHROME C4"/>
    <property type="match status" value="1"/>
</dbReference>
<dbReference type="RefSeq" id="WP_148069247.1">
    <property type="nucleotide sequence ID" value="NZ_VRZA01000005.1"/>
</dbReference>
<feature type="signal peptide" evidence="7">
    <location>
        <begin position="1"/>
        <end position="22"/>
    </location>
</feature>
<keyword evidence="4" id="KW-0249">Electron transport</keyword>
<gene>
    <name evidence="9" type="ORF">FV139_14885</name>
</gene>
<evidence type="ECO:0000313" key="10">
    <source>
        <dbReference type="Proteomes" id="UP000321039"/>
    </source>
</evidence>
<evidence type="ECO:0000313" key="9">
    <source>
        <dbReference type="EMBL" id="TXS92008.1"/>
    </source>
</evidence>
<evidence type="ECO:0000256" key="6">
    <source>
        <dbReference type="PROSITE-ProRule" id="PRU00433"/>
    </source>
</evidence>
<dbReference type="Pfam" id="PF00034">
    <property type="entry name" value="Cytochrom_C"/>
    <property type="match status" value="1"/>
</dbReference>
<feature type="domain" description="Cytochrome c" evidence="8">
    <location>
        <begin position="19"/>
        <end position="103"/>
    </location>
</feature>
<dbReference type="InterPro" id="IPR036909">
    <property type="entry name" value="Cyt_c-like_dom_sf"/>
</dbReference>
<proteinExistence type="predicted"/>
<evidence type="ECO:0000256" key="5">
    <source>
        <dbReference type="ARBA" id="ARBA00023004"/>
    </source>
</evidence>
<keyword evidence="7" id="KW-0732">Signal</keyword>
<organism evidence="9 10">
    <name type="scientific">Parahaliea maris</name>
    <dbReference type="NCBI Taxonomy" id="2716870"/>
    <lineage>
        <taxon>Bacteria</taxon>
        <taxon>Pseudomonadati</taxon>
        <taxon>Pseudomonadota</taxon>
        <taxon>Gammaproteobacteria</taxon>
        <taxon>Cellvibrionales</taxon>
        <taxon>Halieaceae</taxon>
        <taxon>Parahaliea</taxon>
    </lineage>
</organism>
<dbReference type="GO" id="GO:0020037">
    <property type="term" value="F:heme binding"/>
    <property type="evidence" value="ECO:0007669"/>
    <property type="project" value="InterPro"/>
</dbReference>
<comment type="caution">
    <text evidence="9">The sequence shown here is derived from an EMBL/GenBank/DDBJ whole genome shotgun (WGS) entry which is preliminary data.</text>
</comment>
<feature type="chain" id="PRO_5022986386" evidence="7">
    <location>
        <begin position="23"/>
        <end position="109"/>
    </location>
</feature>
<evidence type="ECO:0000256" key="4">
    <source>
        <dbReference type="ARBA" id="ARBA00022982"/>
    </source>
</evidence>
<dbReference type="SUPFAM" id="SSF46626">
    <property type="entry name" value="Cytochrome c"/>
    <property type="match status" value="1"/>
</dbReference>
<dbReference type="InterPro" id="IPR050597">
    <property type="entry name" value="Cytochrome_c_Oxidase_Subunit"/>
</dbReference>
<dbReference type="GO" id="GO:0009055">
    <property type="term" value="F:electron transfer activity"/>
    <property type="evidence" value="ECO:0007669"/>
    <property type="project" value="InterPro"/>
</dbReference>
<accession>A0A5C8ZU39</accession>
<name>A0A5C8ZU39_9GAMM</name>
<keyword evidence="5 6" id="KW-0408">Iron</keyword>
<evidence type="ECO:0000256" key="1">
    <source>
        <dbReference type="ARBA" id="ARBA00022448"/>
    </source>
</evidence>
<dbReference type="Proteomes" id="UP000321039">
    <property type="component" value="Unassembled WGS sequence"/>
</dbReference>
<dbReference type="Gene3D" id="1.10.760.10">
    <property type="entry name" value="Cytochrome c-like domain"/>
    <property type="match status" value="1"/>
</dbReference>
<keyword evidence="2 6" id="KW-0349">Heme</keyword>
<evidence type="ECO:0000256" key="2">
    <source>
        <dbReference type="ARBA" id="ARBA00022617"/>
    </source>
</evidence>
<evidence type="ECO:0000259" key="8">
    <source>
        <dbReference type="PROSITE" id="PS51007"/>
    </source>
</evidence>
<dbReference type="EMBL" id="VRZA01000005">
    <property type="protein sequence ID" value="TXS92008.1"/>
    <property type="molecule type" value="Genomic_DNA"/>
</dbReference>
<dbReference type="InterPro" id="IPR009056">
    <property type="entry name" value="Cyt_c-like_dom"/>
</dbReference>
<dbReference type="PROSITE" id="PS51007">
    <property type="entry name" value="CYTC"/>
    <property type="match status" value="1"/>
</dbReference>
<keyword evidence="10" id="KW-1185">Reference proteome</keyword>